<organism evidence="2 3">
    <name type="scientific">Hydnum rufescens UP504</name>
    <dbReference type="NCBI Taxonomy" id="1448309"/>
    <lineage>
        <taxon>Eukaryota</taxon>
        <taxon>Fungi</taxon>
        <taxon>Dikarya</taxon>
        <taxon>Basidiomycota</taxon>
        <taxon>Agaricomycotina</taxon>
        <taxon>Agaricomycetes</taxon>
        <taxon>Cantharellales</taxon>
        <taxon>Hydnaceae</taxon>
        <taxon>Hydnum</taxon>
    </lineage>
</organism>
<reference evidence="2" key="1">
    <citation type="journal article" date="2020" name="Nat. Commun.">
        <title>Large-scale genome sequencing of mycorrhizal fungi provides insights into the early evolution of symbiotic traits.</title>
        <authorList>
            <person name="Miyauchi S."/>
            <person name="Kiss E."/>
            <person name="Kuo A."/>
            <person name="Drula E."/>
            <person name="Kohler A."/>
            <person name="Sanchez-Garcia M."/>
            <person name="Morin E."/>
            <person name="Andreopoulos B."/>
            <person name="Barry K.W."/>
            <person name="Bonito G."/>
            <person name="Buee M."/>
            <person name="Carver A."/>
            <person name="Chen C."/>
            <person name="Cichocki N."/>
            <person name="Clum A."/>
            <person name="Culley D."/>
            <person name="Crous P.W."/>
            <person name="Fauchery L."/>
            <person name="Girlanda M."/>
            <person name="Hayes R.D."/>
            <person name="Keri Z."/>
            <person name="LaButti K."/>
            <person name="Lipzen A."/>
            <person name="Lombard V."/>
            <person name="Magnuson J."/>
            <person name="Maillard F."/>
            <person name="Murat C."/>
            <person name="Nolan M."/>
            <person name="Ohm R.A."/>
            <person name="Pangilinan J."/>
            <person name="Pereira M.F."/>
            <person name="Perotto S."/>
            <person name="Peter M."/>
            <person name="Pfister S."/>
            <person name="Riley R."/>
            <person name="Sitrit Y."/>
            <person name="Stielow J.B."/>
            <person name="Szollosi G."/>
            <person name="Zifcakova L."/>
            <person name="Stursova M."/>
            <person name="Spatafora J.W."/>
            <person name="Tedersoo L."/>
            <person name="Vaario L.M."/>
            <person name="Yamada A."/>
            <person name="Yan M."/>
            <person name="Wang P."/>
            <person name="Xu J."/>
            <person name="Bruns T."/>
            <person name="Baldrian P."/>
            <person name="Vilgalys R."/>
            <person name="Dunand C."/>
            <person name="Henrissat B."/>
            <person name="Grigoriev I.V."/>
            <person name="Hibbett D."/>
            <person name="Nagy L.G."/>
            <person name="Martin F.M."/>
        </authorList>
    </citation>
    <scope>NUCLEOTIDE SEQUENCE</scope>
    <source>
        <strain evidence="2">UP504</strain>
    </source>
</reference>
<name>A0A9P6AL96_9AGAM</name>
<comment type="caution">
    <text evidence="2">The sequence shown here is derived from an EMBL/GenBank/DDBJ whole genome shotgun (WGS) entry which is preliminary data.</text>
</comment>
<gene>
    <name evidence="2" type="ORF">BS47DRAFT_1398475</name>
</gene>
<dbReference type="Proteomes" id="UP000886523">
    <property type="component" value="Unassembled WGS sequence"/>
</dbReference>
<keyword evidence="3" id="KW-1185">Reference proteome</keyword>
<dbReference type="AlphaFoldDB" id="A0A9P6AL96"/>
<feature type="compositionally biased region" description="Low complexity" evidence="1">
    <location>
        <begin position="121"/>
        <end position="131"/>
    </location>
</feature>
<evidence type="ECO:0000256" key="1">
    <source>
        <dbReference type="SAM" id="MobiDB-lite"/>
    </source>
</evidence>
<evidence type="ECO:0000313" key="3">
    <source>
        <dbReference type="Proteomes" id="UP000886523"/>
    </source>
</evidence>
<sequence>MRFALNFSKCGLRTPRSAERVAYTLGMDETPVAVSFDFVISIIRYLKNLLHSFGDSTKFRIVPLFDIILTTPHNKRNYLLRDRGVWTKLVPKGVDFRMVSGAYERRGPRDTSGPGPPPPTTGTSDTATGRTQGPGRTGHESGCATSSSSSATVWKKWSAIRAKAGRMPSSSSRPSSGISDLYVYHIFFVLAGKLIQACSACFSHPG</sequence>
<protein>
    <submittedName>
        <fullName evidence="2">Uncharacterized protein</fullName>
    </submittedName>
</protein>
<accession>A0A9P6AL96</accession>
<proteinExistence type="predicted"/>
<feature type="region of interest" description="Disordered" evidence="1">
    <location>
        <begin position="103"/>
        <end position="147"/>
    </location>
</feature>
<evidence type="ECO:0000313" key="2">
    <source>
        <dbReference type="EMBL" id="KAF9507617.1"/>
    </source>
</evidence>
<dbReference type="EMBL" id="MU129076">
    <property type="protein sequence ID" value="KAF9507617.1"/>
    <property type="molecule type" value="Genomic_DNA"/>
</dbReference>